<protein>
    <recommendedName>
        <fullName evidence="7">Wolframin</fullName>
    </recommendedName>
</protein>
<evidence type="ECO:0000256" key="2">
    <source>
        <dbReference type="SAM" id="Phobius"/>
    </source>
</evidence>
<keyword evidence="2" id="KW-0812">Transmembrane</keyword>
<keyword evidence="2" id="KW-0472">Membrane</keyword>
<keyword evidence="6" id="KW-1185">Reference proteome</keyword>
<feature type="domain" description="Wolframin OB-fold" evidence="3">
    <location>
        <begin position="673"/>
        <end position="730"/>
    </location>
</feature>
<feature type="transmembrane region" description="Helical" evidence="2">
    <location>
        <begin position="497"/>
        <end position="514"/>
    </location>
</feature>
<evidence type="ECO:0000259" key="4">
    <source>
        <dbReference type="Pfam" id="PF20053"/>
    </source>
</evidence>
<dbReference type="Proteomes" id="UP001159427">
    <property type="component" value="Unassembled WGS sequence"/>
</dbReference>
<proteinExistence type="predicted"/>
<evidence type="ECO:0000313" key="5">
    <source>
        <dbReference type="EMBL" id="CAH3027142.1"/>
    </source>
</evidence>
<evidence type="ECO:0008006" key="7">
    <source>
        <dbReference type="Google" id="ProtNLM"/>
    </source>
</evidence>
<name>A0ABN8MF85_9CNID</name>
<sequence length="785" mass="89903">MEEQVSEAKEMLSSKDSQQKEEAVKILIAISRQGRNKEATNLLAKCLEESQGITPETEDDVKWCVKIAEEEKRLRYAIERLYNSLKKDGEDKVAIQDIDEAMKRAKEKQKETDSQEANNSPEKENKEMSEEVGLMSLLINALTVGEKDEFTLAELKDTVMAYARGEVPEVVTLLSKEDMDKFNKASVLEKVMKYPDQSLESAKHFILVKISKKGSTFLKSLIPTSQIQMLVLLYVYSQLTAVFLWFIIPLIIFYICFLSLVVFSLQMFYGREALRQLRSVSELMKKFDPRLNSSEAENKFMWNSVTPYISFFIVLLATVAVFPLCDKLWIPCSELSLVALFFTVSSFRGLPDKYDDYALYTILLKLLTTGLCSLGNVRGLAFLCYPIFVVPLHYGLEFDISLPSILQVVIFVLLLIMASRHSWRGMYKVLIPYVVCLLWWQLFTELFHFTTWSSLLRATLGWVIVVTTLPLLILFTVGLSVTYFVQWFMTLDLAFKLAVTAAVVAFSSAVFYYSKLEIPHGEKLEPKKKLIIILTGSVVVSLLLPVVYISFVPSIYGPPKALLWKEYYNSCVSVTKGGEVNIAAVQIRCNEFQGESVNWTGIVADVKLSSVENRFRPLVTYLPRFLQPSLKCLLGEEENRGGDRYEDKFKTYMYTEARWWLPKAKGPCHLRTYDRYTFSVGVKMTTDAASQHEEVVRVTVTHRFYHTMVTLQENTQITFQGRLASGPPYVTVTAKRLFINRTKVKPRIGLGRDDIFEGLRDSGRFITRFFMTPLINERDYDEDDV</sequence>
<evidence type="ECO:0000259" key="3">
    <source>
        <dbReference type="Pfam" id="PF19913"/>
    </source>
</evidence>
<dbReference type="Pfam" id="PF19913">
    <property type="entry name" value="WCOB"/>
    <property type="match status" value="1"/>
</dbReference>
<accession>A0ABN8MF85</accession>
<dbReference type="InterPro" id="IPR045400">
    <property type="entry name" value="Wolframin_Cys-rich"/>
</dbReference>
<dbReference type="EMBL" id="CALNXI010000439">
    <property type="protein sequence ID" value="CAH3027142.1"/>
    <property type="molecule type" value="Genomic_DNA"/>
</dbReference>
<comment type="caution">
    <text evidence="5">The sequence shown here is derived from an EMBL/GenBank/DDBJ whole genome shotgun (WGS) entry which is preliminary data.</text>
</comment>
<feature type="transmembrane region" description="Helical" evidence="2">
    <location>
        <begin position="430"/>
        <end position="449"/>
    </location>
</feature>
<feature type="compositionally biased region" description="Basic and acidic residues" evidence="1">
    <location>
        <begin position="104"/>
        <end position="113"/>
    </location>
</feature>
<feature type="transmembrane region" description="Helical" evidence="2">
    <location>
        <begin position="362"/>
        <end position="388"/>
    </location>
</feature>
<dbReference type="Pfam" id="PF20053">
    <property type="entry name" value="WC-rich"/>
    <property type="match status" value="1"/>
</dbReference>
<feature type="domain" description="Wolframin cysteine-rich" evidence="4">
    <location>
        <begin position="564"/>
        <end position="670"/>
    </location>
</feature>
<feature type="region of interest" description="Disordered" evidence="1">
    <location>
        <begin position="104"/>
        <end position="129"/>
    </location>
</feature>
<feature type="transmembrane region" description="Helical" evidence="2">
    <location>
        <begin position="530"/>
        <end position="551"/>
    </location>
</feature>
<feature type="transmembrane region" description="Helical" evidence="2">
    <location>
        <begin position="400"/>
        <end position="418"/>
    </location>
</feature>
<gene>
    <name evidence="5" type="ORF">PEVE_00030827</name>
</gene>
<dbReference type="PANTHER" id="PTHR13098">
    <property type="entry name" value="WOLFRAMIN"/>
    <property type="match status" value="1"/>
</dbReference>
<dbReference type="PANTHER" id="PTHR13098:SF3">
    <property type="entry name" value="WOLFRAMIN"/>
    <property type="match status" value="1"/>
</dbReference>
<organism evidence="5 6">
    <name type="scientific">Porites evermanni</name>
    <dbReference type="NCBI Taxonomy" id="104178"/>
    <lineage>
        <taxon>Eukaryota</taxon>
        <taxon>Metazoa</taxon>
        <taxon>Cnidaria</taxon>
        <taxon>Anthozoa</taxon>
        <taxon>Hexacorallia</taxon>
        <taxon>Scleractinia</taxon>
        <taxon>Fungiina</taxon>
        <taxon>Poritidae</taxon>
        <taxon>Porites</taxon>
    </lineage>
</organism>
<evidence type="ECO:0000313" key="6">
    <source>
        <dbReference type="Proteomes" id="UP001159427"/>
    </source>
</evidence>
<reference evidence="5 6" key="1">
    <citation type="submission" date="2022-05" db="EMBL/GenBank/DDBJ databases">
        <authorList>
            <consortium name="Genoscope - CEA"/>
            <person name="William W."/>
        </authorList>
    </citation>
    <scope>NUCLEOTIDE SEQUENCE [LARGE SCALE GENOMIC DNA]</scope>
</reference>
<feature type="transmembrane region" description="Helical" evidence="2">
    <location>
        <begin position="242"/>
        <end position="269"/>
    </location>
</feature>
<keyword evidence="2" id="KW-1133">Transmembrane helix</keyword>
<feature type="transmembrane region" description="Helical" evidence="2">
    <location>
        <begin position="300"/>
        <end position="322"/>
    </location>
</feature>
<feature type="transmembrane region" description="Helical" evidence="2">
    <location>
        <begin position="461"/>
        <end position="485"/>
    </location>
</feature>
<feature type="transmembrane region" description="Helical" evidence="2">
    <location>
        <begin position="328"/>
        <end position="350"/>
    </location>
</feature>
<dbReference type="InterPro" id="IPR026209">
    <property type="entry name" value="Wolframin_fam"/>
</dbReference>
<feature type="region of interest" description="Disordered" evidence="1">
    <location>
        <begin position="1"/>
        <end position="20"/>
    </location>
</feature>
<dbReference type="InterPro" id="IPR045461">
    <property type="entry name" value="Wolframin_OB_fold"/>
</dbReference>
<dbReference type="PRINTS" id="PR02060">
    <property type="entry name" value="WOLFFAMILY"/>
</dbReference>
<evidence type="ECO:0000256" key="1">
    <source>
        <dbReference type="SAM" id="MobiDB-lite"/>
    </source>
</evidence>